<evidence type="ECO:0000259" key="1">
    <source>
        <dbReference type="Pfam" id="PF00931"/>
    </source>
</evidence>
<proteinExistence type="predicted"/>
<feature type="domain" description="NB-ARC" evidence="1">
    <location>
        <begin position="50"/>
        <end position="196"/>
    </location>
</feature>
<dbReference type="InterPro" id="IPR002182">
    <property type="entry name" value="NB-ARC"/>
</dbReference>
<protein>
    <submittedName>
        <fullName evidence="2">Purine and uridine phosphorylase</fullName>
    </submittedName>
</protein>
<gene>
    <name evidence="2" type="ORF">PG986_001875</name>
</gene>
<evidence type="ECO:0000313" key="2">
    <source>
        <dbReference type="EMBL" id="KAK7967598.1"/>
    </source>
</evidence>
<dbReference type="Proteomes" id="UP001391051">
    <property type="component" value="Unassembled WGS sequence"/>
</dbReference>
<dbReference type="GeneID" id="92071159"/>
<accession>A0ABR1QY66</accession>
<dbReference type="EMBL" id="JAQQWE010000001">
    <property type="protein sequence ID" value="KAK7967598.1"/>
    <property type="molecule type" value="Genomic_DNA"/>
</dbReference>
<evidence type="ECO:0000313" key="3">
    <source>
        <dbReference type="Proteomes" id="UP001391051"/>
    </source>
</evidence>
<reference evidence="2 3" key="1">
    <citation type="submission" date="2023-01" db="EMBL/GenBank/DDBJ databases">
        <title>Analysis of 21 Apiospora genomes using comparative genomics revels a genus with tremendous synthesis potential of carbohydrate active enzymes and secondary metabolites.</title>
        <authorList>
            <person name="Sorensen T."/>
        </authorList>
    </citation>
    <scope>NUCLEOTIDE SEQUENCE [LARGE SCALE GENOMIC DNA]</scope>
    <source>
        <strain evidence="2 3">CBS 24483</strain>
    </source>
</reference>
<dbReference type="Pfam" id="PF00931">
    <property type="entry name" value="NB-ARC"/>
    <property type="match status" value="1"/>
</dbReference>
<sequence>MIPNSNSTESIPSHFLVRFDRNEDFVGRETVLEQLLKRFPPRADPNACQRTVVEGLGGIGKTQVAIKAAYRVREAHRDYSVFWVPAVDITMFKNAYRAIGRALRVKGIKDDKADVKALVKAALSRDETGPWLFIINIDNATLLRDGQLPLYLPFSRQGSILFTTRNHQAAARLQPRQGVFRLGQLSDLESEQLLHQGLQPSQVSDSHSTTALLEYLTYLPLAIKQASAYMALHERVTVAKYMHSYQSSDQNMIQILSKDFEDPDRYKEIGNAIAATWLVSQYTSITAHPQLLRYREDVLYVSFSKVKPSSDRDIAPDFAKPLDGQLLREG</sequence>
<dbReference type="PANTHER" id="PTHR46082">
    <property type="entry name" value="ATP/GTP-BINDING PROTEIN-RELATED"/>
    <property type="match status" value="1"/>
</dbReference>
<dbReference type="Gene3D" id="3.40.50.300">
    <property type="entry name" value="P-loop containing nucleotide triphosphate hydrolases"/>
    <property type="match status" value="1"/>
</dbReference>
<keyword evidence="3" id="KW-1185">Reference proteome</keyword>
<name>A0ABR1QY66_9PEZI</name>
<comment type="caution">
    <text evidence="2">The sequence shown here is derived from an EMBL/GenBank/DDBJ whole genome shotgun (WGS) entry which is preliminary data.</text>
</comment>
<organism evidence="2 3">
    <name type="scientific">Apiospora aurea</name>
    <dbReference type="NCBI Taxonomy" id="335848"/>
    <lineage>
        <taxon>Eukaryota</taxon>
        <taxon>Fungi</taxon>
        <taxon>Dikarya</taxon>
        <taxon>Ascomycota</taxon>
        <taxon>Pezizomycotina</taxon>
        <taxon>Sordariomycetes</taxon>
        <taxon>Xylariomycetidae</taxon>
        <taxon>Amphisphaeriales</taxon>
        <taxon>Apiosporaceae</taxon>
        <taxon>Apiospora</taxon>
    </lineage>
</organism>
<dbReference type="InterPro" id="IPR053137">
    <property type="entry name" value="NLR-like"/>
</dbReference>
<dbReference type="SUPFAM" id="SSF52540">
    <property type="entry name" value="P-loop containing nucleoside triphosphate hydrolases"/>
    <property type="match status" value="1"/>
</dbReference>
<dbReference type="RefSeq" id="XP_066706990.1">
    <property type="nucleotide sequence ID" value="XM_066838097.1"/>
</dbReference>
<dbReference type="PANTHER" id="PTHR46082:SF6">
    <property type="entry name" value="AAA+ ATPASE DOMAIN-CONTAINING PROTEIN-RELATED"/>
    <property type="match status" value="1"/>
</dbReference>
<dbReference type="InterPro" id="IPR027417">
    <property type="entry name" value="P-loop_NTPase"/>
</dbReference>